<dbReference type="InterPro" id="IPR052558">
    <property type="entry name" value="Siderophore_Hydrolase_D"/>
</dbReference>
<dbReference type="PANTHER" id="PTHR40841:SF2">
    <property type="entry name" value="SIDEROPHORE-DEGRADING ESTERASE (EUROFUNG)"/>
    <property type="match status" value="1"/>
</dbReference>
<reference evidence="3" key="1">
    <citation type="submission" date="2016-05" db="EMBL/GenBank/DDBJ databases">
        <authorList>
            <person name="Cock P.J.A."/>
            <person name="Cock P.J.A."/>
        </authorList>
    </citation>
    <scope>NUCLEOTIDE SEQUENCE</scope>
    <source>
        <strain evidence="3">PWN146_assembly</strain>
    </source>
</reference>
<accession>A0A1C3HJ41</accession>
<proteinExistence type="inferred from homology"/>
<comment type="similarity">
    <text evidence="1">Belongs to the esterase D family.</text>
</comment>
<evidence type="ECO:0000313" key="3">
    <source>
        <dbReference type="EMBL" id="SAY45057.1"/>
    </source>
</evidence>
<evidence type="ECO:0000256" key="2">
    <source>
        <dbReference type="ARBA" id="ARBA00022801"/>
    </source>
</evidence>
<dbReference type="InterPro" id="IPR029058">
    <property type="entry name" value="AB_hydrolase_fold"/>
</dbReference>
<keyword evidence="2 3" id="KW-0378">Hydrolase</keyword>
<dbReference type="EMBL" id="LT575490">
    <property type="protein sequence ID" value="SAY45057.1"/>
    <property type="molecule type" value="Genomic_DNA"/>
</dbReference>
<dbReference type="EC" id="3.1.-.-" evidence="3"/>
<name>A0A1C3HJ41_SERMA</name>
<dbReference type="GO" id="GO:0016788">
    <property type="term" value="F:hydrolase activity, acting on ester bonds"/>
    <property type="evidence" value="ECO:0007669"/>
    <property type="project" value="TreeGrafter"/>
</dbReference>
<dbReference type="InterPro" id="IPR000801">
    <property type="entry name" value="Esterase-like"/>
</dbReference>
<gene>
    <name evidence="3" type="primary">besA_1</name>
    <name evidence="3" type="ORF">PWN146_03778</name>
</gene>
<evidence type="ECO:0000256" key="1">
    <source>
        <dbReference type="ARBA" id="ARBA00005622"/>
    </source>
</evidence>
<protein>
    <submittedName>
        <fullName evidence="3">Ferri-bacillibactin esterase BesA</fullName>
        <ecNumber evidence="3">3.1.-.-</ecNumber>
    </submittedName>
</protein>
<dbReference type="SUPFAM" id="SSF53474">
    <property type="entry name" value="alpha/beta-Hydrolases"/>
    <property type="match status" value="1"/>
</dbReference>
<organism evidence="3">
    <name type="scientific">Serratia marcescens</name>
    <dbReference type="NCBI Taxonomy" id="615"/>
    <lineage>
        <taxon>Bacteria</taxon>
        <taxon>Pseudomonadati</taxon>
        <taxon>Pseudomonadota</taxon>
        <taxon>Gammaproteobacteria</taxon>
        <taxon>Enterobacterales</taxon>
        <taxon>Yersiniaceae</taxon>
        <taxon>Serratia</taxon>
    </lineage>
</organism>
<dbReference type="PANTHER" id="PTHR40841">
    <property type="entry name" value="SIDEROPHORE TRIACETYLFUSARININE C ESTERASE"/>
    <property type="match status" value="1"/>
</dbReference>
<dbReference type="Gene3D" id="3.40.50.1820">
    <property type="entry name" value="alpha/beta hydrolase"/>
    <property type="match status" value="1"/>
</dbReference>
<dbReference type="AlphaFoldDB" id="A0A1C3HJ41"/>
<dbReference type="Pfam" id="PF00756">
    <property type="entry name" value="Esterase"/>
    <property type="match status" value="1"/>
</dbReference>
<sequence>MLTRMLLSNRHFISAILALAIGLWLPGSVLARPDLERKIGTTIADSDSADYHFSDLRFTSADGQRHYRVRIAQPRQTPAPDGYPTVYFLDGNAVLMGLTPALLAKLAAAKRPPVLVMIGYDNDLRIDAAGRAYDYTLPLPVGLKQPPRGGGGADAFLQLIETRIKPAIAAKLAVDPQRQTLWGHSYGGLFVLHTLFTHATAFQRYIAVEPSLWWGNGMILQEAQQMMARRPAPVAKLQLWVGLAERDRAAPPGVKIPALPANATRLLAEYLAQLDGLAVGYREWPALGHGAMLDATIEPALSSVIVED</sequence>